<reference evidence="1 2" key="1">
    <citation type="submission" date="2019-06" db="EMBL/GenBank/DDBJ databases">
        <title>Sequencing the genomes of 1000 actinobacteria strains.</title>
        <authorList>
            <person name="Klenk H.-P."/>
        </authorList>
    </citation>
    <scope>NUCLEOTIDE SEQUENCE [LARGE SCALE GENOMIC DNA]</scope>
    <source>
        <strain evidence="1 2">DSM 26477</strain>
    </source>
</reference>
<dbReference type="RefSeq" id="WP_141881256.1">
    <property type="nucleotide sequence ID" value="NZ_VFOM01000002.1"/>
</dbReference>
<keyword evidence="1" id="KW-0966">Cell projection</keyword>
<dbReference type="Gene3D" id="2.30.290.10">
    <property type="entry name" value="BH3618-like"/>
    <property type="match status" value="1"/>
</dbReference>
<keyword evidence="1" id="KW-0969">Cilium</keyword>
<dbReference type="GO" id="GO:0044780">
    <property type="term" value="P:bacterial-type flagellum assembly"/>
    <property type="evidence" value="ECO:0007669"/>
    <property type="project" value="InterPro"/>
</dbReference>
<evidence type="ECO:0000313" key="1">
    <source>
        <dbReference type="EMBL" id="TQL46599.1"/>
    </source>
</evidence>
<keyword evidence="2" id="KW-1185">Reference proteome</keyword>
<dbReference type="Proteomes" id="UP000317998">
    <property type="component" value="Unassembled WGS sequence"/>
</dbReference>
<name>A0A542YET4_9MICO</name>
<accession>A0A542YET4</accession>
<protein>
    <submittedName>
        <fullName evidence="1">Flagellar assembly factor FliW</fullName>
    </submittedName>
</protein>
<dbReference type="Pfam" id="PF02623">
    <property type="entry name" value="FliW"/>
    <property type="match status" value="1"/>
</dbReference>
<dbReference type="OrthoDB" id="3268119at2"/>
<dbReference type="InterPro" id="IPR003775">
    <property type="entry name" value="Flagellar_assembly_factor_FliW"/>
</dbReference>
<organism evidence="1 2">
    <name type="scientific">Homoserinimonas aerilata</name>
    <dbReference type="NCBI Taxonomy" id="1162970"/>
    <lineage>
        <taxon>Bacteria</taxon>
        <taxon>Bacillati</taxon>
        <taxon>Actinomycetota</taxon>
        <taxon>Actinomycetes</taxon>
        <taxon>Micrococcales</taxon>
        <taxon>Microbacteriaceae</taxon>
        <taxon>Homoserinimonas</taxon>
    </lineage>
</organism>
<sequence>MSTAQAIGRPVNTRPAGARPNAPIAELRFITPPPGFAPHTDFLLTPVAGAVGLFTLQAPGGPRIFVLDAGVYLPAYSPELSDEQADEIGLTSADDALVLVVANPGTDGTTTTNLMAPIVVNSLDGRCAQFILDNQKWPLRASLGS</sequence>
<proteinExistence type="predicted"/>
<dbReference type="EMBL" id="VFOM01000002">
    <property type="protein sequence ID" value="TQL46599.1"/>
    <property type="molecule type" value="Genomic_DNA"/>
</dbReference>
<comment type="caution">
    <text evidence="1">The sequence shown here is derived from an EMBL/GenBank/DDBJ whole genome shotgun (WGS) entry which is preliminary data.</text>
</comment>
<evidence type="ECO:0000313" key="2">
    <source>
        <dbReference type="Proteomes" id="UP000317998"/>
    </source>
</evidence>
<dbReference type="InterPro" id="IPR024046">
    <property type="entry name" value="Flagellar_assmbl_FliW_dom_sf"/>
</dbReference>
<dbReference type="SUPFAM" id="SSF141457">
    <property type="entry name" value="BH3618-like"/>
    <property type="match status" value="1"/>
</dbReference>
<keyword evidence="1" id="KW-0282">Flagellum</keyword>
<dbReference type="AlphaFoldDB" id="A0A542YET4"/>
<gene>
    <name evidence="1" type="ORF">FB562_2123</name>
</gene>